<proteinExistence type="predicted"/>
<dbReference type="AlphaFoldDB" id="A0A7X1NTP2"/>
<reference evidence="2 3" key="1">
    <citation type="submission" date="2019-10" db="EMBL/GenBank/DDBJ databases">
        <title>Deinococcus sp. isolated from soil.</title>
        <authorList>
            <person name="Li Y."/>
            <person name="Wang J."/>
        </authorList>
    </citation>
    <scope>NUCLEOTIDE SEQUENCE [LARGE SCALE GENOMIC DNA]</scope>
    <source>
        <strain evidence="2 3">SDU3-2</strain>
    </source>
</reference>
<keyword evidence="1" id="KW-0732">Signal</keyword>
<accession>A0A7X1NTP2</accession>
<keyword evidence="3" id="KW-1185">Reference proteome</keyword>
<evidence type="ECO:0000313" key="2">
    <source>
        <dbReference type="EMBL" id="MPY65662.1"/>
    </source>
</evidence>
<evidence type="ECO:0000256" key="1">
    <source>
        <dbReference type="SAM" id="SignalP"/>
    </source>
</evidence>
<evidence type="ECO:0008006" key="4">
    <source>
        <dbReference type="Google" id="ProtNLM"/>
    </source>
</evidence>
<evidence type="ECO:0000313" key="3">
    <source>
        <dbReference type="Proteomes" id="UP000484842"/>
    </source>
</evidence>
<feature type="chain" id="PRO_5030936816" description="3D domain-containing protein" evidence="1">
    <location>
        <begin position="32"/>
        <end position="196"/>
    </location>
</feature>
<organism evidence="2 3">
    <name type="scientific">Deinococcus terrestris</name>
    <dbReference type="NCBI Taxonomy" id="2651870"/>
    <lineage>
        <taxon>Bacteria</taxon>
        <taxon>Thermotogati</taxon>
        <taxon>Deinococcota</taxon>
        <taxon>Deinococci</taxon>
        <taxon>Deinococcales</taxon>
        <taxon>Deinococcaceae</taxon>
        <taxon>Deinococcus</taxon>
    </lineage>
</organism>
<protein>
    <recommendedName>
        <fullName evidence="4">3D domain-containing protein</fullName>
    </recommendedName>
</protein>
<feature type="signal peptide" evidence="1">
    <location>
        <begin position="1"/>
        <end position="31"/>
    </location>
</feature>
<comment type="caution">
    <text evidence="2">The sequence shown here is derived from an EMBL/GenBank/DDBJ whole genome shotgun (WGS) entry which is preliminary data.</text>
</comment>
<dbReference type="CDD" id="cd22784">
    <property type="entry name" value="DPBB_MltA_YuiC-like"/>
    <property type="match status" value="1"/>
</dbReference>
<dbReference type="RefSeq" id="WP_152868786.1">
    <property type="nucleotide sequence ID" value="NZ_WBSL01000001.1"/>
</dbReference>
<dbReference type="EMBL" id="WBSL01000001">
    <property type="protein sequence ID" value="MPY65662.1"/>
    <property type="molecule type" value="Genomic_DNA"/>
</dbReference>
<dbReference type="Proteomes" id="UP000484842">
    <property type="component" value="Unassembled WGS sequence"/>
</dbReference>
<gene>
    <name evidence="2" type="ORF">F8S09_02995</name>
</gene>
<name>A0A7X1NTP2_9DEIO</name>
<sequence length="196" mass="20621">MLKSVRSLPTALLAALATAAATPVLPAPALAAQAVREALAPDVAPAAVAAPVARPQPSPVQPTAAQAAQTRAQAIERAQTVLAQAAPKGRSVVARATAYNSLAAQTDSTPFITATGTRTRPGVVALSRDLLRVFPYGSRVTIEDLSGKYNHLLRGRVFYVEDTMAARKTNSIDIWMATRSQAIQFGARQVRITAVR</sequence>